<dbReference type="RefSeq" id="WP_309415895.1">
    <property type="nucleotide sequence ID" value="NZ_CP187658.1"/>
</dbReference>
<gene>
    <name evidence="1" type="ORF">FO508_10495</name>
</gene>
<evidence type="ECO:0000313" key="2">
    <source>
        <dbReference type="Proteomes" id="UP001182042"/>
    </source>
</evidence>
<name>A0AAE3WKP1_BACPU</name>
<dbReference type="EMBL" id="VKQA01000002">
    <property type="protein sequence ID" value="MDR4250770.1"/>
    <property type="molecule type" value="Genomic_DNA"/>
</dbReference>
<comment type="caution">
    <text evidence="1">The sequence shown here is derived from an EMBL/GenBank/DDBJ whole genome shotgun (WGS) entry which is preliminary data.</text>
</comment>
<dbReference type="Proteomes" id="UP001182042">
    <property type="component" value="Unassembled WGS sequence"/>
</dbReference>
<accession>A0AAE3WKP1</accession>
<evidence type="ECO:0000313" key="1">
    <source>
        <dbReference type="EMBL" id="MDR4250770.1"/>
    </source>
</evidence>
<reference evidence="1" key="1">
    <citation type="submission" date="2019-07" db="EMBL/GenBank/DDBJ databases">
        <title>Phylogenomic Reclassification of ATCC Bacillus Strains and Various Taxa within the Genus Bacillus.</title>
        <authorList>
            <person name="Riojas M.A."/>
            <person name="Frank A.M."/>
            <person name="Fenn S.L."/>
            <person name="King S."/>
            <person name="Brower S."/>
            <person name="Hazbon M.H."/>
        </authorList>
    </citation>
    <scope>NUCLEOTIDE SEQUENCE</scope>
    <source>
        <strain evidence="1">ATCC 27142</strain>
    </source>
</reference>
<organism evidence="1 2">
    <name type="scientific">Bacillus pumilus</name>
    <name type="common">Bacillus mesentericus</name>
    <dbReference type="NCBI Taxonomy" id="1408"/>
    <lineage>
        <taxon>Bacteria</taxon>
        <taxon>Bacillati</taxon>
        <taxon>Bacillota</taxon>
        <taxon>Bacilli</taxon>
        <taxon>Bacillales</taxon>
        <taxon>Bacillaceae</taxon>
        <taxon>Bacillus</taxon>
    </lineage>
</organism>
<sequence length="122" mass="14071">MASGTKPIEKWTARDFIVYLHDRHLEVYGIKYVANNRGMEARNLKTMVDEHGAPIVRDFIDACFAAKKPTSQWPGCNFGFMFSYMRDRHLPPLLVKQKTAEQTEEDDQRAAAQSQINYGELF</sequence>
<dbReference type="AlphaFoldDB" id="A0AAE3WKP1"/>
<protein>
    <submittedName>
        <fullName evidence="1">Uncharacterized protein</fullName>
    </submittedName>
</protein>
<proteinExistence type="predicted"/>